<feature type="domain" description="Mur ligase central" evidence="12">
    <location>
        <begin position="44"/>
        <end position="228"/>
    </location>
</feature>
<dbReference type="InterPro" id="IPR036565">
    <property type="entry name" value="Mur-like_cat_sf"/>
</dbReference>
<comment type="catalytic activity">
    <reaction evidence="9">
        <text>(6S)-5,6,7,8-tetrahydrofolyl-(gamma-L-Glu)(n) + L-glutamate + ATP = (6S)-5,6,7,8-tetrahydrofolyl-(gamma-L-Glu)(n+1) + ADP + phosphate + H(+)</text>
        <dbReference type="Rhea" id="RHEA:10580"/>
        <dbReference type="Rhea" id="RHEA-COMP:14738"/>
        <dbReference type="Rhea" id="RHEA-COMP:14740"/>
        <dbReference type="ChEBI" id="CHEBI:15378"/>
        <dbReference type="ChEBI" id="CHEBI:29985"/>
        <dbReference type="ChEBI" id="CHEBI:30616"/>
        <dbReference type="ChEBI" id="CHEBI:43474"/>
        <dbReference type="ChEBI" id="CHEBI:141005"/>
        <dbReference type="ChEBI" id="CHEBI:456216"/>
        <dbReference type="EC" id="6.3.2.17"/>
    </reaction>
</comment>
<proteinExistence type="inferred from homology"/>
<organism evidence="13 14">
    <name type="scientific">Bombilactobacillus thymidiniphilus</name>
    <dbReference type="NCBI Taxonomy" id="2923363"/>
    <lineage>
        <taxon>Bacteria</taxon>
        <taxon>Bacillati</taxon>
        <taxon>Bacillota</taxon>
        <taxon>Bacilli</taxon>
        <taxon>Lactobacillales</taxon>
        <taxon>Lactobacillaceae</taxon>
        <taxon>Bombilactobacillus</taxon>
    </lineage>
</organism>
<keyword evidence="3 10" id="KW-0436">Ligase</keyword>
<evidence type="ECO:0000313" key="13">
    <source>
        <dbReference type="EMBL" id="UQS83827.1"/>
    </source>
</evidence>
<evidence type="ECO:0000256" key="2">
    <source>
        <dbReference type="ARBA" id="ARBA00013025"/>
    </source>
</evidence>
<feature type="domain" description="Mur ligase C-terminal" evidence="11">
    <location>
        <begin position="298"/>
        <end position="409"/>
    </location>
</feature>
<keyword evidence="6 10" id="KW-0067">ATP-binding</keyword>
<dbReference type="InterPro" id="IPR004101">
    <property type="entry name" value="Mur_ligase_C"/>
</dbReference>
<gene>
    <name evidence="13" type="ORF">MOO47_01080</name>
</gene>
<dbReference type="Gene3D" id="3.40.1190.10">
    <property type="entry name" value="Mur-like, catalytic domain"/>
    <property type="match status" value="1"/>
</dbReference>
<name>A0ABY4PE66_9LACO</name>
<evidence type="ECO:0000256" key="9">
    <source>
        <dbReference type="ARBA" id="ARBA00047493"/>
    </source>
</evidence>
<keyword evidence="14" id="KW-1185">Reference proteome</keyword>
<dbReference type="SUPFAM" id="SSF53623">
    <property type="entry name" value="MurD-like peptide ligases, catalytic domain"/>
    <property type="match status" value="1"/>
</dbReference>
<evidence type="ECO:0000256" key="3">
    <source>
        <dbReference type="ARBA" id="ARBA00022598"/>
    </source>
</evidence>
<comment type="similarity">
    <text evidence="1 10">Belongs to the folylpolyglutamate synthase family.</text>
</comment>
<evidence type="ECO:0000259" key="11">
    <source>
        <dbReference type="Pfam" id="PF02875"/>
    </source>
</evidence>
<evidence type="ECO:0000256" key="6">
    <source>
        <dbReference type="ARBA" id="ARBA00022840"/>
    </source>
</evidence>
<dbReference type="SUPFAM" id="SSF53244">
    <property type="entry name" value="MurD-like peptide ligases, peptide-binding domain"/>
    <property type="match status" value="1"/>
</dbReference>
<evidence type="ECO:0000259" key="12">
    <source>
        <dbReference type="Pfam" id="PF08245"/>
    </source>
</evidence>
<dbReference type="InterPro" id="IPR001645">
    <property type="entry name" value="Folylpolyglutamate_synth"/>
</dbReference>
<dbReference type="GO" id="GO:0016874">
    <property type="term" value="F:ligase activity"/>
    <property type="evidence" value="ECO:0007669"/>
    <property type="project" value="UniProtKB-KW"/>
</dbReference>
<dbReference type="PIRSF" id="PIRSF001563">
    <property type="entry name" value="Folylpolyglu_synth"/>
    <property type="match status" value="1"/>
</dbReference>
<dbReference type="Proteomes" id="UP000831947">
    <property type="component" value="Chromosome"/>
</dbReference>
<protein>
    <recommendedName>
        <fullName evidence="2">tetrahydrofolate synthase</fullName>
        <ecNumber evidence="2">6.3.2.17</ecNumber>
    </recommendedName>
    <alternativeName>
        <fullName evidence="8">Tetrahydrofolylpolyglutamate synthase</fullName>
    </alternativeName>
</protein>
<dbReference type="RefSeq" id="WP_249513012.1">
    <property type="nucleotide sequence ID" value="NZ_CP093365.1"/>
</dbReference>
<evidence type="ECO:0000256" key="1">
    <source>
        <dbReference type="ARBA" id="ARBA00008276"/>
    </source>
</evidence>
<evidence type="ECO:0000256" key="5">
    <source>
        <dbReference type="ARBA" id="ARBA00022741"/>
    </source>
</evidence>
<dbReference type="PANTHER" id="PTHR11136:SF0">
    <property type="entry name" value="DIHYDROFOLATE SYNTHETASE-RELATED"/>
    <property type="match status" value="1"/>
</dbReference>
<accession>A0ABY4PE66</accession>
<reference evidence="13 14" key="1">
    <citation type="journal article" date="2022" name="Int. J. Syst. Evol. Microbiol.">
        <title>Apilactobacillus apisilvae sp. nov., Nicolia spurrieriana gen. nov. sp. nov., Bombilactobacillus folatiphilus sp. nov. and Bombilactobacillus thymidiniphilus sp. nov., four new lactic acid bacterial isolates from stingless bees Tetragonula carbonaria and Austroplebeia australis.</title>
        <authorList>
            <person name="Oliphant S.A."/>
            <person name="Watson-Haigh N.S."/>
            <person name="Sumby K.M."/>
            <person name="Gardner J."/>
            <person name="Groom S."/>
            <person name="Jiranek V."/>
        </authorList>
    </citation>
    <scope>NUCLEOTIDE SEQUENCE [LARGE SCALE GENOMIC DNA]</scope>
    <source>
        <strain evidence="13 14">SG4_A1</strain>
    </source>
</reference>
<evidence type="ECO:0000256" key="7">
    <source>
        <dbReference type="ARBA" id="ARBA00022842"/>
    </source>
</evidence>
<evidence type="ECO:0000313" key="14">
    <source>
        <dbReference type="Proteomes" id="UP000831947"/>
    </source>
</evidence>
<evidence type="ECO:0000256" key="4">
    <source>
        <dbReference type="ARBA" id="ARBA00022723"/>
    </source>
</evidence>
<dbReference type="PROSITE" id="PS01011">
    <property type="entry name" value="FOLYLPOLYGLU_SYNT_1"/>
    <property type="match status" value="1"/>
</dbReference>
<sequence length="421" mass="46992">MNYQETLQYIHHLPHLHADNSLFYVKKVLTALDDPQNKAKLVHITGTNGKGTTGYYLTQLLVKNGAHVATFASPYVQKFNERFLLDGQEISDEQIVSLAKQVITVVQQIKTQDSSFCLVEFEFLVVMMFLFCVQENVDYGIIEVGIGGQHDKTNVFTPELSIITNVGLDHVDLIGPTLLDIANEKAGVIKSNRPVVVGQVDTPIKTFLKQEAAKLTAPAYFFDEDYFLGNIKPVHGRKLKFTWHNKNYQFRNITFNSWAHTQLLDFAIALEAFSLLQENHLNTKVVHQVAQLPGLPARLQLLATDPLIVVDGAHNEPAIKALVANLQPLAKNRRVVVLYAAMVDKDRKTILKLLRSFAQELIVTSLSEARGAKNSDYDSSVNLVTPWQVAFAQALQSLDGESILVICGSLHFAGEILNFLE</sequence>
<dbReference type="Gene3D" id="3.90.190.20">
    <property type="entry name" value="Mur ligase, C-terminal domain"/>
    <property type="match status" value="1"/>
</dbReference>
<dbReference type="Pfam" id="PF02875">
    <property type="entry name" value="Mur_ligase_C"/>
    <property type="match status" value="1"/>
</dbReference>
<evidence type="ECO:0000256" key="8">
    <source>
        <dbReference type="ARBA" id="ARBA00030592"/>
    </source>
</evidence>
<dbReference type="Pfam" id="PF08245">
    <property type="entry name" value="Mur_ligase_M"/>
    <property type="match status" value="1"/>
</dbReference>
<dbReference type="EMBL" id="CP093365">
    <property type="protein sequence ID" value="UQS83827.1"/>
    <property type="molecule type" value="Genomic_DNA"/>
</dbReference>
<dbReference type="InterPro" id="IPR036615">
    <property type="entry name" value="Mur_ligase_C_dom_sf"/>
</dbReference>
<keyword evidence="5 10" id="KW-0547">Nucleotide-binding</keyword>
<dbReference type="PANTHER" id="PTHR11136">
    <property type="entry name" value="FOLYLPOLYGLUTAMATE SYNTHASE-RELATED"/>
    <property type="match status" value="1"/>
</dbReference>
<dbReference type="EC" id="6.3.2.17" evidence="2"/>
<dbReference type="InterPro" id="IPR018109">
    <property type="entry name" value="Folylpolyglutamate_synth_CS"/>
</dbReference>
<dbReference type="NCBIfam" id="TIGR01499">
    <property type="entry name" value="folC"/>
    <property type="match status" value="1"/>
</dbReference>
<keyword evidence="4" id="KW-0479">Metal-binding</keyword>
<evidence type="ECO:0000256" key="10">
    <source>
        <dbReference type="PIRNR" id="PIRNR001563"/>
    </source>
</evidence>
<dbReference type="InterPro" id="IPR013221">
    <property type="entry name" value="Mur_ligase_cen"/>
</dbReference>
<keyword evidence="7" id="KW-0460">Magnesium</keyword>